<dbReference type="GO" id="GO:0003941">
    <property type="term" value="F:L-serine ammonia-lyase activity"/>
    <property type="evidence" value="ECO:0007669"/>
    <property type="project" value="TreeGrafter"/>
</dbReference>
<dbReference type="InterPro" id="IPR036052">
    <property type="entry name" value="TrpB-like_PALP_sf"/>
</dbReference>
<dbReference type="InterPro" id="IPR050147">
    <property type="entry name" value="Ser/Thr_Dehydratase"/>
</dbReference>
<dbReference type="EMBL" id="CP003415">
    <property type="protein sequence ID" value="AFI89847.1"/>
    <property type="molecule type" value="Genomic_DNA"/>
</dbReference>
<dbReference type="PATRIC" id="fig|1166016.3.peg.1764"/>
<dbReference type="PROSITE" id="PS00165">
    <property type="entry name" value="DEHYDRATASE_SER_THR"/>
    <property type="match status" value="1"/>
</dbReference>
<accession>A0A0H3I1C9</accession>
<evidence type="ECO:0000259" key="4">
    <source>
        <dbReference type="Pfam" id="PF00291"/>
    </source>
</evidence>
<dbReference type="PANTHER" id="PTHR48078:SF6">
    <property type="entry name" value="L-THREONINE DEHYDRATASE CATABOLIC TDCB"/>
    <property type="match status" value="1"/>
</dbReference>
<keyword evidence="8" id="KW-1185">Reference proteome</keyword>
<dbReference type="EMBL" id="WABS01000002">
    <property type="protein sequence ID" value="MBI0553163.1"/>
    <property type="molecule type" value="Genomic_DNA"/>
</dbReference>
<dbReference type="InterPro" id="IPR000634">
    <property type="entry name" value="Ser/Thr_deHydtase_PyrdxlP-BS"/>
</dbReference>
<dbReference type="STRING" id="1905730.W5S_1756"/>
<dbReference type="KEGG" id="pec:W5S_1756"/>
<sequence>MTSKHQRATDSVTLKDIYDASQQIKTTIRRTPLDHSQELSALVGAEIRLKMENLQQTGSFKLRGAANVLANLDAEQRHAGVIAPTAGNHGLGLAYAGQVVGIPVTLFLPRSADPMKIAAMQGCGARVTFFDGVEEARQAAIIAAQQSSATFVSAYDNPYMIAGGGTIGLEIMEDWMGAEVILVNIGGGGLISGIATAAKAINPAIEVWGIQSEASPTFARWKEAGKTLPVDLAPSIAEGVSGYIEPSAMTWPLVRDRVDRVLTVSEAEIKAAMLSMLALHRHVVEPSGVPVVAGAIRYAKEIGGRKTVCVVTGRNISSQRYLMLLNEATAGVNG</sequence>
<dbReference type="GO" id="GO:0006565">
    <property type="term" value="P:L-serine catabolic process"/>
    <property type="evidence" value="ECO:0007669"/>
    <property type="project" value="TreeGrafter"/>
</dbReference>
<dbReference type="AlphaFoldDB" id="A0A0H3I1C9"/>
<comment type="cofactor">
    <cofactor evidence="1">
        <name>pyridoxal 5'-phosphate</name>
        <dbReference type="ChEBI" id="CHEBI:597326"/>
    </cofactor>
</comment>
<dbReference type="RefSeq" id="WP_014699501.1">
    <property type="nucleotide sequence ID" value="NC_017845.1"/>
</dbReference>
<evidence type="ECO:0000313" key="7">
    <source>
        <dbReference type="Proteomes" id="UP000008044"/>
    </source>
</evidence>
<reference evidence="6" key="4">
    <citation type="submission" date="2024-05" db="EMBL/GenBank/DDBJ databases">
        <title>Identification of Pectobacterium versatile causing blackleg of potato from New York State with a whole genome sequencing approach.</title>
        <authorList>
            <person name="Ma X."/>
            <person name="Swingle B."/>
        </authorList>
    </citation>
    <scope>NUCLEOTIDE SEQUENCE</scope>
    <source>
        <strain evidence="6">NY1588A</strain>
    </source>
</reference>
<organism evidence="5 7">
    <name type="scientific">Pectobacterium parmentieri</name>
    <dbReference type="NCBI Taxonomy" id="1905730"/>
    <lineage>
        <taxon>Bacteria</taxon>
        <taxon>Pseudomonadati</taxon>
        <taxon>Pseudomonadota</taxon>
        <taxon>Gammaproteobacteria</taxon>
        <taxon>Enterobacterales</taxon>
        <taxon>Pectobacteriaceae</taxon>
        <taxon>Pectobacterium</taxon>
    </lineage>
</organism>
<dbReference type="HOGENOM" id="CLU_021152_4_2_6"/>
<feature type="domain" description="Tryptophan synthase beta chain-like PALP" evidence="4">
    <location>
        <begin position="25"/>
        <end position="313"/>
    </location>
</feature>
<keyword evidence="2" id="KW-0663">Pyridoxal phosphate</keyword>
<dbReference type="eggNOG" id="COG1171">
    <property type="taxonomic scope" value="Bacteria"/>
</dbReference>
<proteinExistence type="predicted"/>
<evidence type="ECO:0000313" key="6">
    <source>
        <dbReference type="EMBL" id="MBI0553163.1"/>
    </source>
</evidence>
<keyword evidence="3" id="KW-0456">Lyase</keyword>
<dbReference type="Gene3D" id="3.40.50.1100">
    <property type="match status" value="2"/>
</dbReference>
<dbReference type="CDD" id="cd01562">
    <property type="entry name" value="Thr-dehyd"/>
    <property type="match status" value="1"/>
</dbReference>
<reference evidence="5 7" key="1">
    <citation type="journal article" date="2012" name="J. Bacteriol.">
        <title>Genome sequence of Pectobacterium sp. strain SCC3193.</title>
        <authorList>
            <person name="Koskinen J.P."/>
            <person name="Laine P."/>
            <person name="Niemi O."/>
            <person name="Nykyri J."/>
            <person name="Harjunpaa H."/>
            <person name="Auvinen P."/>
            <person name="Paulin L."/>
            <person name="Pirhonen M."/>
            <person name="Palva T."/>
            <person name="Holm L."/>
        </authorList>
    </citation>
    <scope>NUCLEOTIDE SEQUENCE [LARGE SCALE GENOMIC DNA]</scope>
    <source>
        <strain evidence="5 7">SCC3193</strain>
    </source>
</reference>
<evidence type="ECO:0000256" key="3">
    <source>
        <dbReference type="ARBA" id="ARBA00023239"/>
    </source>
</evidence>
<dbReference type="Pfam" id="PF00291">
    <property type="entry name" value="PALP"/>
    <property type="match status" value="1"/>
</dbReference>
<reference evidence="8" key="3">
    <citation type="submission" date="2023-07" db="EMBL/GenBank/DDBJ databases">
        <title>Identification of Pectobacterium versatile causing blackleg of potato from New York State with a whole genome sequencing approach.</title>
        <authorList>
            <person name="Ma X."/>
            <person name="Swingle B."/>
        </authorList>
    </citation>
    <scope>NUCLEOTIDE SEQUENCE [LARGE SCALE GENOMIC DNA]</scope>
    <source>
        <strain evidence="8">NY1588A</strain>
    </source>
</reference>
<evidence type="ECO:0000313" key="5">
    <source>
        <dbReference type="EMBL" id="AFI89847.1"/>
    </source>
</evidence>
<dbReference type="Proteomes" id="UP001194579">
    <property type="component" value="Unassembled WGS sequence"/>
</dbReference>
<reference evidence="5" key="2">
    <citation type="submission" date="2012-03" db="EMBL/GenBank/DDBJ databases">
        <authorList>
            <person name="Koskinen P."/>
            <person name="Laine P."/>
            <person name="Niemi O."/>
            <person name="Nykyri J."/>
            <person name="Harjunpaa H."/>
            <person name="Auvinen P."/>
            <person name="Paulin L."/>
            <person name="Pirhonen M."/>
            <person name="Palva T."/>
            <person name="Holm L."/>
        </authorList>
    </citation>
    <scope>NUCLEOTIDE SEQUENCE</scope>
    <source>
        <strain evidence="5">SCC3193</strain>
    </source>
</reference>
<dbReference type="GO" id="GO:0004794">
    <property type="term" value="F:threonine deaminase activity"/>
    <property type="evidence" value="ECO:0007669"/>
    <property type="project" value="TreeGrafter"/>
</dbReference>
<evidence type="ECO:0000256" key="2">
    <source>
        <dbReference type="ARBA" id="ARBA00022898"/>
    </source>
</evidence>
<name>A0A0H3I1C9_PECPM</name>
<dbReference type="GO" id="GO:0006567">
    <property type="term" value="P:L-threonine catabolic process"/>
    <property type="evidence" value="ECO:0007669"/>
    <property type="project" value="TreeGrafter"/>
</dbReference>
<evidence type="ECO:0000313" key="8">
    <source>
        <dbReference type="Proteomes" id="UP001194579"/>
    </source>
</evidence>
<dbReference type="GO" id="GO:0030170">
    <property type="term" value="F:pyridoxal phosphate binding"/>
    <property type="evidence" value="ECO:0007669"/>
    <property type="project" value="InterPro"/>
</dbReference>
<dbReference type="GO" id="GO:0009097">
    <property type="term" value="P:isoleucine biosynthetic process"/>
    <property type="evidence" value="ECO:0007669"/>
    <property type="project" value="TreeGrafter"/>
</dbReference>
<gene>
    <name evidence="5" type="ordered locus">W5S_1756</name>
    <name evidence="6" type="ORF">F6Q06_01465</name>
</gene>
<evidence type="ECO:0000256" key="1">
    <source>
        <dbReference type="ARBA" id="ARBA00001933"/>
    </source>
</evidence>
<dbReference type="InterPro" id="IPR001926">
    <property type="entry name" value="TrpB-like_PALP"/>
</dbReference>
<protein>
    <submittedName>
        <fullName evidence="5">Threonine dehydratase catabolic</fullName>
    </submittedName>
    <submittedName>
        <fullName evidence="6">Threonine/serine dehydratase</fullName>
    </submittedName>
</protein>
<dbReference type="SUPFAM" id="SSF53686">
    <property type="entry name" value="Tryptophan synthase beta subunit-like PLP-dependent enzymes"/>
    <property type="match status" value="1"/>
</dbReference>
<dbReference type="PANTHER" id="PTHR48078">
    <property type="entry name" value="THREONINE DEHYDRATASE, MITOCHONDRIAL-RELATED"/>
    <property type="match status" value="1"/>
</dbReference>
<dbReference type="Proteomes" id="UP000008044">
    <property type="component" value="Chromosome"/>
</dbReference>